<proteinExistence type="predicted"/>
<protein>
    <submittedName>
        <fullName evidence="2">XRRM domain-containing protein</fullName>
    </submittedName>
</protein>
<reference evidence="2" key="1">
    <citation type="submission" date="2022-11" db="UniProtKB">
        <authorList>
            <consortium name="WormBaseParasite"/>
        </authorList>
    </citation>
    <scope>IDENTIFICATION</scope>
</reference>
<sequence>MSSYSQNIRDAKSDVKFLKGQVMHVSGIPTENVKYATLENFFNNYVPDANNIDGNIYLSFKRASSDVYLQFHTAEENAALNSLEKMNEDAKKNDGKIRLHGQEIKCRILEGEEEKQFWYNIENMPANKNCRNKRYIRLGVGCRDTAAAKLAEYASQKLMEKNEARKNIANAKFLKGQILYVTELPTTFVNFGLLKDFFNEYVPVAYADYEQGSSEAFIRFRPKKVNTAVRALEEMKEDAKNNNGKILFYGHEIKCRVLEGEEEERFWDDCFKKREKHVLFLYLWE</sequence>
<dbReference type="Proteomes" id="UP000887579">
    <property type="component" value="Unplaced"/>
</dbReference>
<name>A0AC34GXY4_9BILA</name>
<organism evidence="1 2">
    <name type="scientific">Panagrolaimus sp. ES5</name>
    <dbReference type="NCBI Taxonomy" id="591445"/>
    <lineage>
        <taxon>Eukaryota</taxon>
        <taxon>Metazoa</taxon>
        <taxon>Ecdysozoa</taxon>
        <taxon>Nematoda</taxon>
        <taxon>Chromadorea</taxon>
        <taxon>Rhabditida</taxon>
        <taxon>Tylenchina</taxon>
        <taxon>Panagrolaimomorpha</taxon>
        <taxon>Panagrolaimoidea</taxon>
        <taxon>Panagrolaimidae</taxon>
        <taxon>Panagrolaimus</taxon>
    </lineage>
</organism>
<dbReference type="WBParaSite" id="ES5_v2.g9772.t1">
    <property type="protein sequence ID" value="ES5_v2.g9772.t1"/>
    <property type="gene ID" value="ES5_v2.g9772"/>
</dbReference>
<accession>A0AC34GXY4</accession>
<evidence type="ECO:0000313" key="2">
    <source>
        <dbReference type="WBParaSite" id="ES5_v2.g9772.t1"/>
    </source>
</evidence>
<evidence type="ECO:0000313" key="1">
    <source>
        <dbReference type="Proteomes" id="UP000887579"/>
    </source>
</evidence>